<dbReference type="InterPro" id="IPR006195">
    <property type="entry name" value="aa-tRNA-synth_II"/>
</dbReference>
<dbReference type="PANTHER" id="PTHR42918:SF6">
    <property type="entry name" value="ELONGATION FACTOR P--(R)-BETA-LYSINE LIGASE"/>
    <property type="match status" value="1"/>
</dbReference>
<gene>
    <name evidence="5" type="ORF">EDC90_100791</name>
</gene>
<dbReference type="EMBL" id="SMAR01000007">
    <property type="protein sequence ID" value="TCT41115.1"/>
    <property type="molecule type" value="Genomic_DNA"/>
</dbReference>
<dbReference type="PANTHER" id="PTHR42918">
    <property type="entry name" value="LYSYL-TRNA SYNTHETASE"/>
    <property type="match status" value="1"/>
</dbReference>
<keyword evidence="1" id="KW-0436">Ligase</keyword>
<protein>
    <submittedName>
        <fullName evidence="5">Lysyl-tRNA synthetase class 2</fullName>
    </submittedName>
</protein>
<keyword evidence="2" id="KW-0547">Nucleotide-binding</keyword>
<dbReference type="PROSITE" id="PS50862">
    <property type="entry name" value="AA_TRNA_LIGASE_II"/>
    <property type="match status" value="1"/>
</dbReference>
<evidence type="ECO:0000313" key="5">
    <source>
        <dbReference type="EMBL" id="TCT41115.1"/>
    </source>
</evidence>
<dbReference type="GO" id="GO:0004824">
    <property type="term" value="F:lysine-tRNA ligase activity"/>
    <property type="evidence" value="ECO:0007669"/>
    <property type="project" value="InterPro"/>
</dbReference>
<dbReference type="Proteomes" id="UP000295097">
    <property type="component" value="Unassembled WGS sequence"/>
</dbReference>
<evidence type="ECO:0000256" key="3">
    <source>
        <dbReference type="ARBA" id="ARBA00022840"/>
    </source>
</evidence>
<dbReference type="InterPro" id="IPR004525">
    <property type="entry name" value="EpmA"/>
</dbReference>
<evidence type="ECO:0000256" key="2">
    <source>
        <dbReference type="ARBA" id="ARBA00022741"/>
    </source>
</evidence>
<evidence type="ECO:0000259" key="4">
    <source>
        <dbReference type="PROSITE" id="PS50862"/>
    </source>
</evidence>
<evidence type="ECO:0000256" key="1">
    <source>
        <dbReference type="ARBA" id="ARBA00022598"/>
    </source>
</evidence>
<keyword evidence="5" id="KW-0030">Aminoacyl-tRNA synthetase</keyword>
<accession>A0A4R3NU45</accession>
<keyword evidence="6" id="KW-1185">Reference proteome</keyword>
<dbReference type="PRINTS" id="PR00982">
    <property type="entry name" value="TRNASYNTHLYS"/>
</dbReference>
<dbReference type="GO" id="GO:0005524">
    <property type="term" value="F:ATP binding"/>
    <property type="evidence" value="ECO:0007669"/>
    <property type="project" value="UniProtKB-KW"/>
</dbReference>
<keyword evidence="3" id="KW-0067">ATP-binding</keyword>
<dbReference type="InterPro" id="IPR045864">
    <property type="entry name" value="aa-tRNA-synth_II/BPL/LPL"/>
</dbReference>
<dbReference type="AlphaFoldDB" id="A0A4R3NU45"/>
<dbReference type="Gene3D" id="3.30.930.10">
    <property type="entry name" value="Bira Bifunctional Protein, Domain 2"/>
    <property type="match status" value="1"/>
</dbReference>
<organism evidence="5 6">
    <name type="scientific">Martelella mediterranea</name>
    <dbReference type="NCBI Taxonomy" id="293089"/>
    <lineage>
        <taxon>Bacteria</taxon>
        <taxon>Pseudomonadati</taxon>
        <taxon>Pseudomonadota</taxon>
        <taxon>Alphaproteobacteria</taxon>
        <taxon>Hyphomicrobiales</taxon>
        <taxon>Aurantimonadaceae</taxon>
        <taxon>Martelella</taxon>
    </lineage>
</organism>
<name>A0A4R3NU45_9HYPH</name>
<dbReference type="InterPro" id="IPR018149">
    <property type="entry name" value="Lys-tRNA-synth_II_C"/>
</dbReference>
<reference evidence="5 6" key="1">
    <citation type="submission" date="2019-03" db="EMBL/GenBank/DDBJ databases">
        <title>Freshwater and sediment microbial communities from various areas in North America, analyzing microbe dynamics in response to fracking.</title>
        <authorList>
            <person name="Lamendella R."/>
        </authorList>
    </citation>
    <scope>NUCLEOTIDE SEQUENCE [LARGE SCALE GENOMIC DNA]</scope>
    <source>
        <strain evidence="5 6">175.2</strain>
    </source>
</reference>
<dbReference type="GO" id="GO:0006430">
    <property type="term" value="P:lysyl-tRNA aminoacylation"/>
    <property type="evidence" value="ECO:0007669"/>
    <property type="project" value="InterPro"/>
</dbReference>
<proteinExistence type="predicted"/>
<dbReference type="GO" id="GO:0000049">
    <property type="term" value="F:tRNA binding"/>
    <property type="evidence" value="ECO:0007669"/>
    <property type="project" value="TreeGrafter"/>
</dbReference>
<evidence type="ECO:0000313" key="6">
    <source>
        <dbReference type="Proteomes" id="UP000295097"/>
    </source>
</evidence>
<dbReference type="InterPro" id="IPR004364">
    <property type="entry name" value="Aa-tRNA-synt_II"/>
</dbReference>
<feature type="domain" description="Aminoacyl-transfer RNA synthetases class-II family profile" evidence="4">
    <location>
        <begin position="88"/>
        <end position="398"/>
    </location>
</feature>
<dbReference type="GO" id="GO:0005829">
    <property type="term" value="C:cytosol"/>
    <property type="evidence" value="ECO:0007669"/>
    <property type="project" value="TreeGrafter"/>
</dbReference>
<sequence>MIGILGRFGIPGFTSTCPDALLSSPERESAGPGFEILHFERKQARDKTKAMSKTEHISSAWWHPHRHADRRAALLARNRTKSRILNWFAEQDFIEIDVPALQFSPGNETHLHAFHTSMIGNDGAAETMYLHTSPEFTAKKLLAAGEEKIVSFGHVYRNRERGPLHHPEFTMVEWYRAGAPFEKLYEDCAALMIIAAEAAGTDQLRWRDSVCDPFATPERLSVADAFEQFAGINLIATIGTDGTTHQQELAAQMQDAGIRFAEDDTWSDLFSRILVEKVEPRLGHHRATILEKYPAPEAALARKSPDDNRISERFELYACGVELANGFGELTDPTEQRSRFEVEMRDKLSLYGEEYPIDEDFLSALSIMPDASGIALGFDRLVMLAVGARRIEDVLWAPVYGKSGKRSL</sequence>
<comment type="caution">
    <text evidence="5">The sequence shown here is derived from an EMBL/GenBank/DDBJ whole genome shotgun (WGS) entry which is preliminary data.</text>
</comment>
<dbReference type="NCBIfam" id="TIGR00462">
    <property type="entry name" value="genX"/>
    <property type="match status" value="1"/>
</dbReference>
<dbReference type="SUPFAM" id="SSF55681">
    <property type="entry name" value="Class II aaRS and biotin synthetases"/>
    <property type="match status" value="1"/>
</dbReference>
<dbReference type="Pfam" id="PF00152">
    <property type="entry name" value="tRNA-synt_2"/>
    <property type="match status" value="1"/>
</dbReference>